<dbReference type="Gene3D" id="1.10.1040.10">
    <property type="entry name" value="N-(1-d-carboxylethyl)-l-norvaline Dehydrogenase, domain 2"/>
    <property type="match status" value="1"/>
</dbReference>
<evidence type="ECO:0000259" key="2">
    <source>
        <dbReference type="Pfam" id="PF03446"/>
    </source>
</evidence>
<dbReference type="InterPro" id="IPR013328">
    <property type="entry name" value="6PGD_dom2"/>
</dbReference>
<feature type="domain" description="6-phosphogluconate dehydrogenase NADP-binding" evidence="2">
    <location>
        <begin position="6"/>
        <end position="104"/>
    </location>
</feature>
<name>A0A097AQN1_THEKI</name>
<dbReference type="InterPro" id="IPR008927">
    <property type="entry name" value="6-PGluconate_DH-like_C_sf"/>
</dbReference>
<evidence type="ECO:0000259" key="1">
    <source>
        <dbReference type="Pfam" id="PF02317"/>
    </source>
</evidence>
<accession>A0A097AQN1</accession>
<keyword evidence="4" id="KW-1185">Reference proteome</keyword>
<protein>
    <submittedName>
        <fullName evidence="3">Opine dehydrogenase Odh</fullName>
        <ecNumber evidence="3">1.5.1.28</ecNumber>
    </submittedName>
</protein>
<dbReference type="eggNOG" id="COG0240">
    <property type="taxonomic scope" value="Bacteria"/>
</dbReference>
<dbReference type="SUPFAM" id="SSF48179">
    <property type="entry name" value="6-phosphogluconate dehydrogenase C-terminal domain-like"/>
    <property type="match status" value="1"/>
</dbReference>
<keyword evidence="3" id="KW-0560">Oxidoreductase</keyword>
<dbReference type="Gene3D" id="3.40.50.720">
    <property type="entry name" value="NAD(P)-binding Rossmann-like Domain"/>
    <property type="match status" value="1"/>
</dbReference>
<dbReference type="HOGENOM" id="CLU_056511_2_0_9"/>
<gene>
    <name evidence="3" type="primary">odh</name>
    <name evidence="3" type="ORF">TKV_c09360</name>
</gene>
<dbReference type="SUPFAM" id="SSF51735">
    <property type="entry name" value="NAD(P)-binding Rossmann-fold domains"/>
    <property type="match status" value="1"/>
</dbReference>
<dbReference type="OrthoDB" id="1073746at2"/>
<evidence type="ECO:0000313" key="3">
    <source>
        <dbReference type="EMBL" id="AIS52115.1"/>
    </source>
</evidence>
<dbReference type="PANTHER" id="PTHR38015">
    <property type="entry name" value="BLR6086 PROTEIN"/>
    <property type="match status" value="1"/>
</dbReference>
<dbReference type="GO" id="GO:0047129">
    <property type="term" value="F:opine dehydrogenase activity"/>
    <property type="evidence" value="ECO:0007669"/>
    <property type="project" value="UniProtKB-EC"/>
</dbReference>
<dbReference type="RefSeq" id="WP_049684917.1">
    <property type="nucleotide sequence ID" value="NZ_CP009170.1"/>
</dbReference>
<evidence type="ECO:0000313" key="4">
    <source>
        <dbReference type="Proteomes" id="UP000029669"/>
    </source>
</evidence>
<dbReference type="EC" id="1.5.1.28" evidence="3"/>
<dbReference type="PANTHER" id="PTHR38015:SF1">
    <property type="entry name" value="OPINE DEHYDROGENASE DOMAIN-CONTAINING PROTEIN"/>
    <property type="match status" value="1"/>
</dbReference>
<dbReference type="InterPro" id="IPR051729">
    <property type="entry name" value="Opine/Lysopine_DH"/>
</dbReference>
<dbReference type="Pfam" id="PF02317">
    <property type="entry name" value="Octopine_DH"/>
    <property type="match status" value="1"/>
</dbReference>
<dbReference type="AlphaFoldDB" id="A0A097AQN1"/>
<proteinExistence type="predicted"/>
<dbReference type="Pfam" id="PF03446">
    <property type="entry name" value="NAD_binding_2"/>
    <property type="match status" value="1"/>
</dbReference>
<dbReference type="Proteomes" id="UP000029669">
    <property type="component" value="Chromosome"/>
</dbReference>
<sequence>MGAVSFAVIGAGNGGQAIAGHLALKGFKVNLYNRTYEKLIPIIEKGGIELKGEIKGFGKLNLITDDMKKAVEGVDIILVAVPASAHYKIANEVLPYLEEGQIIVLNPGRTGGALEFHNVIRKRRGLEVVIAETDTFIYACRSSMGKAKIYKIKEVVSVAAIPKDKTQMVVEALNTAFPQFVPAQNVLETSFNNFGSVFHPTPTLLNAARIETTKGNFEYYREGISPSVAKILEKIDNERMMVAKALGVNTISAKRWLKESYNAEGENLYEVIQNTKAYVGLLAPETLDCRYIFEDVPMSLVPMSSIAKEIGIKTLTIDAVIHLASVMHRKDYWKIGRTAEKLGIKGMSVEEIIELVEGRRKEVTIA</sequence>
<dbReference type="GO" id="GO:0050661">
    <property type="term" value="F:NADP binding"/>
    <property type="evidence" value="ECO:0007669"/>
    <property type="project" value="InterPro"/>
</dbReference>
<feature type="domain" description="Opine dehydrogenase" evidence="1">
    <location>
        <begin position="183"/>
        <end position="328"/>
    </location>
</feature>
<dbReference type="STRING" id="2325.TKV_c09360"/>
<organism evidence="3 4">
    <name type="scientific">Thermoanaerobacter kivui</name>
    <name type="common">Acetogenium kivui</name>
    <dbReference type="NCBI Taxonomy" id="2325"/>
    <lineage>
        <taxon>Bacteria</taxon>
        <taxon>Bacillati</taxon>
        <taxon>Bacillota</taxon>
        <taxon>Clostridia</taxon>
        <taxon>Thermoanaerobacterales</taxon>
        <taxon>Thermoanaerobacteraceae</taxon>
        <taxon>Thermoanaerobacter</taxon>
    </lineage>
</organism>
<dbReference type="EMBL" id="CP009170">
    <property type="protein sequence ID" value="AIS52115.1"/>
    <property type="molecule type" value="Genomic_DNA"/>
</dbReference>
<dbReference type="InterPro" id="IPR006115">
    <property type="entry name" value="6PGDH_NADP-bd"/>
</dbReference>
<reference evidence="4" key="1">
    <citation type="journal article" date="2015" name="Genome Announc.">
        <title>Whole-Genome Sequences of 80 Environmental and Clinical Isolates of Burkholderia pseudomallei.</title>
        <authorList>
            <person name="Johnson S.L."/>
            <person name="Baker A.L."/>
            <person name="Chain P.S."/>
            <person name="Currie B.J."/>
            <person name="Daligault H.E."/>
            <person name="Davenport K.W."/>
            <person name="Davis C.B."/>
            <person name="Inglis T.J."/>
            <person name="Kaestli M."/>
            <person name="Koren S."/>
            <person name="Mayo M."/>
            <person name="Merritt A.J."/>
            <person name="Price E.P."/>
            <person name="Sarovich D.S."/>
            <person name="Warner J."/>
            <person name="Rosovitz M.J."/>
        </authorList>
    </citation>
    <scope>NUCLEOTIDE SEQUENCE [LARGE SCALE GENOMIC DNA]</scope>
    <source>
        <strain evidence="4">DSM 2030</strain>
    </source>
</reference>
<dbReference type="InterPro" id="IPR003421">
    <property type="entry name" value="Opine_DH"/>
</dbReference>
<dbReference type="InterPro" id="IPR036291">
    <property type="entry name" value="NAD(P)-bd_dom_sf"/>
</dbReference>
<dbReference type="KEGG" id="tki:TKV_c09360"/>